<dbReference type="RefSeq" id="WP_273172541.1">
    <property type="nucleotide sequence ID" value="NZ_JAAXZR010000007.1"/>
</dbReference>
<feature type="region of interest" description="Disordered" evidence="1">
    <location>
        <begin position="273"/>
        <end position="301"/>
    </location>
</feature>
<dbReference type="AlphaFoldDB" id="A0A971IBZ8"/>
<evidence type="ECO:0000259" key="2">
    <source>
        <dbReference type="Pfam" id="PF00814"/>
    </source>
</evidence>
<dbReference type="Pfam" id="PF00814">
    <property type="entry name" value="TsaD"/>
    <property type="match status" value="1"/>
</dbReference>
<evidence type="ECO:0000313" key="3">
    <source>
        <dbReference type="EMBL" id="NLT78996.1"/>
    </source>
</evidence>
<dbReference type="SUPFAM" id="SSF53067">
    <property type="entry name" value="Actin-like ATPase domain"/>
    <property type="match status" value="1"/>
</dbReference>
<accession>A0A971IBZ8</accession>
<reference evidence="3" key="2">
    <citation type="submission" date="2020-01" db="EMBL/GenBank/DDBJ databases">
        <authorList>
            <person name="Campanaro S."/>
        </authorList>
    </citation>
    <scope>NUCLEOTIDE SEQUENCE</scope>
    <source>
        <strain evidence="3">AS01afH2WH_6</strain>
    </source>
</reference>
<dbReference type="Gene3D" id="3.30.420.40">
    <property type="match status" value="2"/>
</dbReference>
<feature type="compositionally biased region" description="Low complexity" evidence="1">
    <location>
        <begin position="287"/>
        <end position="301"/>
    </location>
</feature>
<feature type="domain" description="Gcp-like" evidence="2">
    <location>
        <begin position="47"/>
        <end position="157"/>
    </location>
</feature>
<dbReference type="InterPro" id="IPR022496">
    <property type="entry name" value="T6A_TsaB"/>
</dbReference>
<proteinExistence type="predicted"/>
<dbReference type="NCBIfam" id="TIGR03725">
    <property type="entry name" value="T6A_YeaZ"/>
    <property type="match status" value="1"/>
</dbReference>
<sequence length="301" mass="32053">MSDQPTEHATDLDEGGNDNASATLVIDTSFGSTVGVVGHPAIIESDSRSHVEKLQPNIAQAVAAARLAPEQISRIVVGIGPAPFTGLRAGIVAAKALAFANGAELLGQDILEVQHRWMQRVHNTSERGHESEDATMKHVTLAVNDARRKQLYYALYMDDEQLLSMDIDYPEVIAEKVDRCLSALADTSAGLLLDVVGHGAGRYREVWERKLRPVQENGGGYALSSVIDESVLDHNPEGIAIFAETAVAHAQNGQAAGAEPLYLRRPDVSIPKPLKAVLNTGTPDKASGSSGDRSSHGGQAQ</sequence>
<dbReference type="InterPro" id="IPR043129">
    <property type="entry name" value="ATPase_NBD"/>
</dbReference>
<reference evidence="3" key="1">
    <citation type="journal article" date="2020" name="Biotechnol. Biofuels">
        <title>New insights from the biogas microbiome by comprehensive genome-resolved metagenomics of nearly 1600 species originating from multiple anaerobic digesters.</title>
        <authorList>
            <person name="Campanaro S."/>
            <person name="Treu L."/>
            <person name="Rodriguez-R L.M."/>
            <person name="Kovalovszki A."/>
            <person name="Ziels R.M."/>
            <person name="Maus I."/>
            <person name="Zhu X."/>
            <person name="Kougias P.G."/>
            <person name="Basile A."/>
            <person name="Luo G."/>
            <person name="Schluter A."/>
            <person name="Konstantinidis K.T."/>
            <person name="Angelidaki I."/>
        </authorList>
    </citation>
    <scope>NUCLEOTIDE SEQUENCE</scope>
    <source>
        <strain evidence="3">AS01afH2WH_6</strain>
    </source>
</reference>
<organism evidence="3 4">
    <name type="scientific">Bifidobacterium crudilactis</name>
    <dbReference type="NCBI Taxonomy" id="327277"/>
    <lineage>
        <taxon>Bacteria</taxon>
        <taxon>Bacillati</taxon>
        <taxon>Actinomycetota</taxon>
        <taxon>Actinomycetes</taxon>
        <taxon>Bifidobacteriales</taxon>
        <taxon>Bifidobacteriaceae</taxon>
        <taxon>Bifidobacterium</taxon>
    </lineage>
</organism>
<evidence type="ECO:0000313" key="4">
    <source>
        <dbReference type="Proteomes" id="UP000767327"/>
    </source>
</evidence>
<protein>
    <submittedName>
        <fullName evidence="3">tRNA (Adenosine(37)-N6)-threonylcarbamoyltransferase complex dimerization subunit type 1 TsaB</fullName>
    </submittedName>
</protein>
<comment type="caution">
    <text evidence="3">The sequence shown here is derived from an EMBL/GenBank/DDBJ whole genome shotgun (WGS) entry which is preliminary data.</text>
</comment>
<dbReference type="GO" id="GO:0002949">
    <property type="term" value="P:tRNA threonylcarbamoyladenosine modification"/>
    <property type="evidence" value="ECO:0007669"/>
    <property type="project" value="InterPro"/>
</dbReference>
<dbReference type="InterPro" id="IPR000905">
    <property type="entry name" value="Gcp-like_dom"/>
</dbReference>
<gene>
    <name evidence="3" type="primary">tsaB</name>
    <name evidence="3" type="ORF">GXW98_01745</name>
</gene>
<dbReference type="Proteomes" id="UP000767327">
    <property type="component" value="Unassembled WGS sequence"/>
</dbReference>
<name>A0A971IBZ8_9BIFI</name>
<evidence type="ECO:0000256" key="1">
    <source>
        <dbReference type="SAM" id="MobiDB-lite"/>
    </source>
</evidence>
<dbReference type="EMBL" id="JAAXZR010000007">
    <property type="protein sequence ID" value="NLT78996.1"/>
    <property type="molecule type" value="Genomic_DNA"/>
</dbReference>